<evidence type="ECO:0000259" key="21">
    <source>
        <dbReference type="Pfam" id="PF12781"/>
    </source>
</evidence>
<dbReference type="Pfam" id="PF17852">
    <property type="entry name" value="Dynein_AAA_lid"/>
    <property type="match status" value="1"/>
</dbReference>
<dbReference type="FunFam" id="3.40.50.300:FF:002141">
    <property type="entry name" value="Dynein heavy chain"/>
    <property type="match status" value="1"/>
</dbReference>
<feature type="domain" description="Dynein heavy chain ATP-binding dynein motor region" evidence="21">
    <location>
        <begin position="3414"/>
        <end position="3631"/>
    </location>
</feature>
<evidence type="ECO:0000256" key="11">
    <source>
        <dbReference type="ARBA" id="ARBA00023175"/>
    </source>
</evidence>
<reference evidence="27 28" key="1">
    <citation type="journal article" date="2008" name="Nature">
        <title>The genome of the choanoflagellate Monosiga brevicollis and the origin of metazoans.</title>
        <authorList>
            <consortium name="JGI Sequencing"/>
            <person name="King N."/>
            <person name="Westbrook M.J."/>
            <person name="Young S.L."/>
            <person name="Kuo A."/>
            <person name="Abedin M."/>
            <person name="Chapman J."/>
            <person name="Fairclough S."/>
            <person name="Hellsten U."/>
            <person name="Isogai Y."/>
            <person name="Letunic I."/>
            <person name="Marr M."/>
            <person name="Pincus D."/>
            <person name="Putnam N."/>
            <person name="Rokas A."/>
            <person name="Wright K.J."/>
            <person name="Zuzow R."/>
            <person name="Dirks W."/>
            <person name="Good M."/>
            <person name="Goodstein D."/>
            <person name="Lemons D."/>
            <person name="Li W."/>
            <person name="Lyons J.B."/>
            <person name="Morris A."/>
            <person name="Nichols S."/>
            <person name="Richter D.J."/>
            <person name="Salamov A."/>
            <person name="Bork P."/>
            <person name="Lim W.A."/>
            <person name="Manning G."/>
            <person name="Miller W.T."/>
            <person name="McGinnis W."/>
            <person name="Shapiro H."/>
            <person name="Tjian R."/>
            <person name="Grigoriev I.V."/>
            <person name="Rokhsar D."/>
        </authorList>
    </citation>
    <scope>NUCLEOTIDE SEQUENCE [LARGE SCALE GENOMIC DNA]</scope>
    <source>
        <strain evidence="28">MX1 / ATCC 50154</strain>
    </source>
</reference>
<evidence type="ECO:0000256" key="8">
    <source>
        <dbReference type="ARBA" id="ARBA00023017"/>
    </source>
</evidence>
<keyword evidence="7" id="KW-0067">ATP-binding</keyword>
<dbReference type="InterPro" id="IPR027417">
    <property type="entry name" value="P-loop_NTPase"/>
</dbReference>
<dbReference type="FunFam" id="1.10.287.2620:FF:000002">
    <property type="entry name" value="Dynein heavy chain 2, axonemal"/>
    <property type="match status" value="1"/>
</dbReference>
<evidence type="ECO:0000313" key="28">
    <source>
        <dbReference type="Proteomes" id="UP000001357"/>
    </source>
</evidence>
<feature type="domain" description="Dynein heavy chain region D6 P-loop" evidence="15">
    <location>
        <begin position="3873"/>
        <end position="3992"/>
    </location>
</feature>
<evidence type="ECO:0000259" key="22">
    <source>
        <dbReference type="Pfam" id="PF17852"/>
    </source>
</evidence>
<dbReference type="FunFam" id="3.40.50.300:FF:000049">
    <property type="entry name" value="Dynein, axonemal, heavy chain 5"/>
    <property type="match status" value="1"/>
</dbReference>
<dbReference type="InterPro" id="IPR041589">
    <property type="entry name" value="DNAH3_AAA_lid_1"/>
</dbReference>
<dbReference type="GO" id="GO:0097729">
    <property type="term" value="C:9+2 motile cilium"/>
    <property type="evidence" value="ECO:0000318"/>
    <property type="project" value="GO_Central"/>
</dbReference>
<evidence type="ECO:0000259" key="25">
    <source>
        <dbReference type="Pfam" id="PF18199"/>
    </source>
</evidence>
<dbReference type="GO" id="GO:0005930">
    <property type="term" value="C:axoneme"/>
    <property type="evidence" value="ECO:0000318"/>
    <property type="project" value="GO_Central"/>
</dbReference>
<dbReference type="FunFam" id="1.10.8.710:FF:000002">
    <property type="entry name" value="dynein heavy chain 17, axonemal"/>
    <property type="match status" value="1"/>
</dbReference>
<dbReference type="Gene3D" id="1.10.8.1220">
    <property type="match status" value="1"/>
</dbReference>
<keyword evidence="5" id="KW-0677">Repeat</keyword>
<dbReference type="GO" id="GO:0005874">
    <property type="term" value="C:microtubule"/>
    <property type="evidence" value="ECO:0007669"/>
    <property type="project" value="UniProtKB-KW"/>
</dbReference>
<dbReference type="KEGG" id="mbr:MONBRDRAFT_8849"/>
<evidence type="ECO:0000256" key="9">
    <source>
        <dbReference type="ARBA" id="ARBA00023054"/>
    </source>
</evidence>
<dbReference type="FunFam" id="3.40.50.300:FF:000219">
    <property type="entry name" value="Dynein axonemal heavy chain 17"/>
    <property type="match status" value="1"/>
</dbReference>
<keyword evidence="4" id="KW-0493">Microtubule</keyword>
<dbReference type="InterPro" id="IPR042219">
    <property type="entry name" value="AAA_lid_11_sf"/>
</dbReference>
<protein>
    <submittedName>
        <fullName evidence="27">Outer dynein arm heavy chain beta</fullName>
    </submittedName>
</protein>
<name>A9V1B2_MONBE</name>
<dbReference type="InterPro" id="IPR024743">
    <property type="entry name" value="Dynein_HC_stalk"/>
</dbReference>
<evidence type="ECO:0000256" key="2">
    <source>
        <dbReference type="ARBA" id="ARBA00008887"/>
    </source>
</evidence>
<dbReference type="FunFam" id="3.20.180.20:FF:000001">
    <property type="entry name" value="Dynein axonemal heavy chain 5"/>
    <property type="match status" value="1"/>
</dbReference>
<evidence type="ECO:0000259" key="23">
    <source>
        <dbReference type="Pfam" id="PF17857"/>
    </source>
</evidence>
<keyword evidence="9 14" id="KW-0175">Coiled coil</keyword>
<dbReference type="Proteomes" id="UP000001357">
    <property type="component" value="Unassembled WGS sequence"/>
</dbReference>
<evidence type="ECO:0000256" key="3">
    <source>
        <dbReference type="ARBA" id="ARBA00022490"/>
    </source>
</evidence>
<dbReference type="Pfam" id="PF12780">
    <property type="entry name" value="AAA_8"/>
    <property type="match status" value="1"/>
</dbReference>
<feature type="domain" description="Dynein heavy chain tail" evidence="16">
    <location>
        <begin position="191"/>
        <end position="768"/>
    </location>
</feature>
<dbReference type="Pfam" id="PF18198">
    <property type="entry name" value="AAA_lid_11"/>
    <property type="match status" value="1"/>
</dbReference>
<dbReference type="GO" id="GO:0030286">
    <property type="term" value="C:dynein complex"/>
    <property type="evidence" value="ECO:0000318"/>
    <property type="project" value="GO_Central"/>
</dbReference>
<feature type="coiled-coil region" evidence="14">
    <location>
        <begin position="3040"/>
        <end position="3115"/>
    </location>
</feature>
<dbReference type="Gene3D" id="1.20.920.30">
    <property type="match status" value="1"/>
</dbReference>
<organism evidence="27 28">
    <name type="scientific">Monosiga brevicollis</name>
    <name type="common">Choanoflagellate</name>
    <dbReference type="NCBI Taxonomy" id="81824"/>
    <lineage>
        <taxon>Eukaryota</taxon>
        <taxon>Choanoflagellata</taxon>
        <taxon>Craspedida</taxon>
        <taxon>Salpingoecidae</taxon>
        <taxon>Monosiga</taxon>
    </lineage>
</organism>
<evidence type="ECO:0000256" key="12">
    <source>
        <dbReference type="ARBA" id="ARBA00023212"/>
    </source>
</evidence>
<dbReference type="FunFam" id="1.20.1270.280:FF:000003">
    <property type="entry name" value="Dynein axonemal heavy chain 17"/>
    <property type="match status" value="1"/>
</dbReference>
<dbReference type="InterPro" id="IPR035699">
    <property type="entry name" value="AAA_6"/>
</dbReference>
<dbReference type="Pfam" id="PF12777">
    <property type="entry name" value="MT"/>
    <property type="match status" value="1"/>
</dbReference>
<feature type="domain" description="Dynein heavy chain hydrolytic ATP-binding dynein motor region" evidence="18">
    <location>
        <begin position="1812"/>
        <end position="2138"/>
    </location>
</feature>
<dbReference type="Gene3D" id="1.20.58.1120">
    <property type="match status" value="1"/>
</dbReference>
<dbReference type="FunFam" id="3.40.50.300:FF:000411">
    <property type="entry name" value="dynein heavy chain 17, axonemal"/>
    <property type="match status" value="1"/>
</dbReference>
<dbReference type="GO" id="GO:0008017">
    <property type="term" value="F:microtubule binding"/>
    <property type="evidence" value="ECO:0007669"/>
    <property type="project" value="UniProtKB-ARBA"/>
</dbReference>
<sequence>MSKWVLATTKLKEDKWIKMVAVDDHKQAILEWFDAKDKRLIVFTLDAKGVFEPSFDFPAKLKAKGAYFLKPREDFVVNKDNVQTLLRGDLAYNPVEQIRALVEGVFMPVLDNDTNTEQWPVVVSEDVVSHAKTLKSTTEVLSGRVQGNMPLPLPHGAGQLDELAGSESHGAAAAASNGNTTAARGDSMQLLHTIESAVIEWARQIRAVLKRDSAQPLMNGQNPGALVECDFWAAMKKSVGSLKEQLEAPRVQAMQRVLDEHNSNYSASLQQLKEHVNAAYDEAVDIVLYLEPLRMYLEQLEDIELAEMPRLLTSIFVTIRLIWTYSKHYNTARRMVILLREICNQVIASITGFIEPRSLFAQELEEGIKKPQEAINVIEALHHEFDATRTAIHEASQAGKCPSWEFEKPLVFKRIDSYAARLRKLHTVFAAFLDFAKLEKVEVSGDKLNKQIQNIFVEQSERFEQLMKETGEEGFDCLNPAVPDFDQVFREIMTTTADWDRRLAAIACQAFERVNSLEAAFKLVISFQGLLDRPNIADDVSSQYPRMVAMLEEDLDIVKNIFDHQRENMLLNKNMPPVAGALKSISELRDRVNRPRQEMEKLEHPAFHGDDVKRAFGKHQELLERFTAFELEVYQQWADRVGQESAANLNRPLLLRTPETSLIAVNFDPQLVATLREVKYLELVRRLTTPDAPETAVPESAGAVFAREEAFRQKLANLDVAVTEYNRIQDTLLDVEEPLVAGELAAIDVLLEKGISNLNWNSEDASAYCLEVKDVIEQLSNRIQQAKGNVRTMLQKMEAWYEEPVLQPDSKTGILSFGDRTKVMAAPMERIRQDGETFHQLLAQNQEFFKAVADNPDWHAYVEYLDSLLLDGLFNTVHVSMSHLLDRMEPNPEDPIRPLQQGQMSLVDTAITFQPGMNDTDPKPSLMEQNMTISDDIFDVGTVIKSLAAHTPDPDYRERLAAATELQELRTELESKVNSAVYAASEFELNLRNIYAHLWVDDRREFMAQFLKYNHIPTPEELDTAAESGQPIPEVAPTLEQFKENIDKYNAIAESVRELEDQVTFDQWLKVKCQPFKDRLYNIVKQWSNMFIEHLTEHVTNSLVDLEVFVQQVDQGLSEPIPEGNYDALVKTMDLLNRVNERAEATDAMFDPLTETVRLLEAYDIEMPPKVHEQLGALPEQWKSSKKLANNVTNDVAPLQADEVTKLKRRANQFDVRNFEFREDFIKRAPLRYDSRRVYVRINKHYEEYLEMEREMDGLYQSARLFNVKLPEYKQLKLCRRELALLKALWDMIVLVRSQFAEWKQTRWLEVNVENMEMDCKRMVKEIRQLDKETRAWEAFNGVDADVKNMITSLGAVGLLQSPAIRDRHWQQLMNATGVRIDMSKETELSELLALNLHEYEDEVSTIVDRANKEQGMEKILNELDTTWGGMVFDYDEHKETGTPLLKTSEELIETLENDQVNVQGLMVSKYIAFFHDRVSAWQTKLANSDSVIEIYMEVQRTWSHLQSIFIGSEDIRQQLPEDSKRFDGIDVDFKRAAADMKATPNVIEACNKPGLYDLLEDIKGRLSLCEKSLQEYLETKRLAFPRFYFVSSADLLDILSNGNNPTKVAKQLSKLFQAIGNIKQAEDDPKLALGMYALDGEYVEFSSPVKCDGRVEDWLNGILDMHRQTLQDIMAEAIVSYEEKPRKDWVFDYPAQMSLTGVQVWWATEVSLAFARLEEGFETAMKDFNKKQISMLNDLIVLLQGKLSKAQRVMLQTICTIDVHCRDVVINLINIKSESADAFAWQAQLRHIWDEQSKLVKIHICDARFTYSYEYLGNMPRLVVTPLTDRCYITLTQSLHLIMSGAPAGPAGTGKTETTKDLSRNLAVMCYVFNCSEQMDYKSVGNIFKGLSQTGAWGCFDEFNRISVEVLSVVAVQVKCIQDAIRAKKKVFNFMGEEIKMNPTVGIYITMNPGYAGRTELPENIKALFRPCAMVVPDYGMICEIMLVSEGFLNAKLLARKFITLYTLNRDLLSKQDHYDWGLRAIKSVLVVAGSLKRADPDRSEDEVLMRALRDFNIPKIVNEDLPVFMGLITDLFPGLDVPRKRNPEFEGIVRKAVEELTLQPEDSFLLKVVQLQELLDVRHSVFVLGPAATGKSCVIQSLFKTYQLQGLKPIRADLNPKAVTNHELYGYINLATREWVDGLFSHLMRDISNIQSDAPKWLVLDGDIDTMWIESLNTVMDDNKILTLASNERIALQPSMRLIFEIANLTYASPATVSRAGILFVNPTDLGWNPFVASWIEQLESPGQKNNLMILFEKYVPPCLDAMRSRFKTITPMTEWSMINTLCHLLELLLTPENTPEGCAKEDYELYFAWAAVWAFGGQLFKDQLIDWREEFSKWWVTEFKTIKFPTGGTVFDYYINPQEKKFASWTELVPEFEFDAEMPLSAALVPTSETVRIRYWMDRLVAAGHPVLLVGSPGTGKTANILNKLQELDDNWMSTIASFNHYTVHHTMQAVLEEPLEKKAGKNYGPPGTKRLIYFVDDLNMPEVDLYGTASPHTIMRQHLDYNSWYDRQKHTIKVVANTQYMASMNPKAGSFTINPRLQRHFSVFAASQPGSEALTHIYTSLFTGHLKHAGFSSSVLKVADKVVQAAIAVHNKVSSTFLPTAIKFHYLFNLRDLSNLFQGLAFGQAESIKTPLQVARLLYHELERVYSDKLVDESDIEQFNGITEAALTSVFGDLDREQLVANPKIHVHFADGIGEPRYKEIKNMQSLQSVLQEALNSYNEVNAAMNLVLFRDAMQHVCRINRILESPRGNALLVGVGGSGKQSLSRLAASISGLDTFQIALSKGYGMNELKADLAQCFVKAGQKGAGVMFLMTDAQVGDERFLVLINDLLASGEIPNLFAADEKNDIIDGVRGEVRSSGLEDSTENCWTFFINRVRRLLKVVLCFSPVGDTLRKRARKFPAITNCTTIDWFHEWPEDALISVSSNFLGDTEQVPKELKEPIAKFMAFVHTTVNEMSQVYLANERRYNYTTPKSFLEQISLYQSLIGRKVGELQNAQERMENGLTKLQSTAAQVDDLKEKLAAQEIELDQKNREADALIERVGVETEKVNKEKEIAAVEQEKVRVINEDVSAKQQSCEADLAKAEPALLAAQEALNTLNKNNLTELKSFGAPPDIVVTVAAAVMCLLSKGKVPKDRSWKSCKSIMGNVSEFLDKLLNYDKENIPDANLKAVEPYLADPEFDPDFVRGKSLAAAGLCSWVRNIVTFYHIFCDVEPKRNALAEANAELEAAQTKLNKIMEKIQKLDEALGRLTAEFQAATDAKLKCQAEADATNKTISLANRLVNGLASEKIRWGQAVQDFKAQGVTMPGDVLLVTAFLSYTGCFTKHYRDILYNEKWLPFITSGKEPIPISANLDPLSVLTDASQVARWNNEDLPADRVSTENATILVNAARWPLIIDPQEQGIKWIKKREGEALVVVRLGQKGYLDKIERALANGDCVLIENLGEETDPVLDKLLGRQTIKKGRAIMIGDKEVEYNKDFRLILHTKMANPHYKPELQAQCTLINFTVTQLGLEDQLLADVVSAERPDLQALRAKLTKEQNEYMITLKELEDALLARLSSAEGDFLRDEALVEGLENTKVTAKEIAEKVEQAKVTEQEIELARENYRPAAARAALLYFIVNELDKIHPMYQISLKAFKVVFAHAIKVAPAAEEVKDRVRNIIDAITFNVYNYVSRGLFERDKLIFTTQMTLQILQMRGDINPVELDFLLKGPSVPNSVCPVDFMTNMTWGNLKALATMEAFANLDRDVEGSAKRWKKFVESEVPEKEKLPGEWKNKTEVQKLCMLRCFRPDRMLYAMRLFVGEMLGEKYISGRTTEFSKTFEETSRATGVFFILSPGVNPIKQVEELGLKMGFSFDNGNYYQISLGQGQEVVAENALDKAAEEGQWVVLENVHLVKKWLPALEKKLEALALTAHDNFRYFLTAEPAGTRAGHIIPQGILQACVKITNEPPTGIQANLHAALDNFNQDTLEMCAKENEFRKLLFSLVYFHAVVLERRKFGPMGWNRNYPFNTGDLTISCNVLFNYLENNSTVPWTDLRYLFGEIMYGGHITDNLDRRLCNTYLEEYMKAEMLDADLELAPGFLSPNSMEYPEYHEYIDEMLPPESPYLYGMHPNAEIEFLTVTSQRLFDTVLELQPRDTSAGGAEAGGQSREERLKAILDEFLERLPEEFNMLELNARMPVEERTPYTVVAFQETARMNKLTGELRRSLKELDLGLKGELTITEAMEELSMALEMNRVPSSWETKAYPSTKPLGAWYADLLDRIKFLEMWSGDFALPAAVWLGGLFNPQSFMTAILQQTARKNEWPLDKMCMNCDVTKKYGKEDFTTPPREGSYIYGLFMEGARWDTSSGMIQDARLKELTPAMPVLYLKAMPVEKRDTRGMYECPTFKTKERGRANEQVAVGVCPGFVWSLFLKTKQHPNKWILAGVALLLSE</sequence>
<dbReference type="Pfam" id="PF12781">
    <property type="entry name" value="AAA_9"/>
    <property type="match status" value="1"/>
</dbReference>
<dbReference type="FunFam" id="1.10.8.720:FF:000002">
    <property type="entry name" value="Dynein heavy chain 9, axonemal"/>
    <property type="match status" value="1"/>
</dbReference>
<dbReference type="InterPro" id="IPR004273">
    <property type="entry name" value="Dynein_heavy_D6_P-loop"/>
</dbReference>
<feature type="domain" description="Dynein heavy chain C-terminal" evidence="25">
    <location>
        <begin position="4168"/>
        <end position="4477"/>
    </location>
</feature>
<dbReference type="Pfam" id="PF17857">
    <property type="entry name" value="AAA_lid_1"/>
    <property type="match status" value="1"/>
</dbReference>
<dbReference type="EMBL" id="CH991553">
    <property type="protein sequence ID" value="EDQ88776.1"/>
    <property type="molecule type" value="Genomic_DNA"/>
</dbReference>
<dbReference type="Pfam" id="PF12775">
    <property type="entry name" value="AAA_7"/>
    <property type="match status" value="1"/>
</dbReference>
<feature type="coiled-coil region" evidence="14">
    <location>
        <begin position="769"/>
        <end position="796"/>
    </location>
</feature>
<dbReference type="InterPro" id="IPR013594">
    <property type="entry name" value="Dynein_heavy_tail"/>
</dbReference>
<feature type="domain" description="Dynein axonemal heavy chain 2/5/8 coiled-coil" evidence="26">
    <location>
        <begin position="1091"/>
        <end position="1186"/>
    </location>
</feature>
<dbReference type="Pfam" id="PF25007">
    <property type="entry name" value="DYH2-5-8_CC"/>
    <property type="match status" value="1"/>
</dbReference>
<dbReference type="Pfam" id="PF12774">
    <property type="entry name" value="AAA_6"/>
    <property type="match status" value="1"/>
</dbReference>
<dbReference type="Gene3D" id="1.10.8.720">
    <property type="entry name" value="Region D6 of dynein motor"/>
    <property type="match status" value="1"/>
</dbReference>
<comment type="similarity">
    <text evidence="2">Belongs to the dynein heavy chain family.</text>
</comment>
<dbReference type="Gene3D" id="3.40.50.300">
    <property type="entry name" value="P-loop containing nucleotide triphosphate hydrolases"/>
    <property type="match status" value="5"/>
</dbReference>
<dbReference type="InterPro" id="IPR013602">
    <property type="entry name" value="Dynein_heavy_linker"/>
</dbReference>
<dbReference type="GeneID" id="5891584"/>
<dbReference type="SUPFAM" id="SSF52540">
    <property type="entry name" value="P-loop containing nucleoside triphosphate hydrolases"/>
    <property type="match status" value="4"/>
</dbReference>
<dbReference type="FunFam" id="1.20.920.20:FF:000003">
    <property type="entry name" value="Dynein axonemal heavy chain 17"/>
    <property type="match status" value="1"/>
</dbReference>
<dbReference type="Pfam" id="PF18199">
    <property type="entry name" value="Dynein_C"/>
    <property type="match status" value="1"/>
</dbReference>
<dbReference type="PANTHER" id="PTHR45703:SF8">
    <property type="entry name" value="DYNEINS HEAVY CHAIN"/>
    <property type="match status" value="1"/>
</dbReference>
<dbReference type="Pfam" id="PF03028">
    <property type="entry name" value="Dynein_heavy"/>
    <property type="match status" value="1"/>
</dbReference>
<dbReference type="InterPro" id="IPR041658">
    <property type="entry name" value="AAA_lid_11"/>
</dbReference>
<dbReference type="Pfam" id="PF08393">
    <property type="entry name" value="DHC_N2"/>
    <property type="match status" value="1"/>
</dbReference>
<dbReference type="GO" id="GO:0005524">
    <property type="term" value="F:ATP binding"/>
    <property type="evidence" value="ECO:0007669"/>
    <property type="project" value="UniProtKB-KW"/>
</dbReference>
<keyword evidence="10" id="KW-0969">Cilium</keyword>
<dbReference type="InterPro" id="IPR035706">
    <property type="entry name" value="AAA_9"/>
</dbReference>
<accession>A9V1B2</accession>
<evidence type="ECO:0000259" key="20">
    <source>
        <dbReference type="Pfam" id="PF12780"/>
    </source>
</evidence>
<dbReference type="FunFam" id="1.20.140.100:FF:000001">
    <property type="entry name" value="dynein heavy chain 17, axonemal"/>
    <property type="match status" value="1"/>
</dbReference>
<comment type="subcellular location">
    <subcellularLocation>
        <location evidence="1">Cytoplasm</location>
        <location evidence="1">Cytoskeleton</location>
        <location evidence="1">Cilium axoneme</location>
    </subcellularLocation>
</comment>
<dbReference type="Gene3D" id="3.10.490.20">
    <property type="match status" value="1"/>
</dbReference>
<keyword evidence="8" id="KW-0243">Dynein</keyword>
<evidence type="ECO:0000256" key="4">
    <source>
        <dbReference type="ARBA" id="ARBA00022701"/>
    </source>
</evidence>
<dbReference type="GO" id="GO:0005858">
    <property type="term" value="C:axonemal dynein complex"/>
    <property type="evidence" value="ECO:0007669"/>
    <property type="project" value="UniProtKB-ARBA"/>
</dbReference>
<evidence type="ECO:0000313" key="27">
    <source>
        <dbReference type="EMBL" id="EDQ88776.1"/>
    </source>
</evidence>
<evidence type="ECO:0000256" key="13">
    <source>
        <dbReference type="ARBA" id="ARBA00023273"/>
    </source>
</evidence>
<dbReference type="FunFam" id="3.40.50.300:FF:000945">
    <property type="entry name" value="Dynein axonemal heavy chain 9"/>
    <property type="match status" value="1"/>
</dbReference>
<evidence type="ECO:0000259" key="15">
    <source>
        <dbReference type="Pfam" id="PF03028"/>
    </source>
</evidence>
<dbReference type="InParanoid" id="A9V1B2"/>
<feature type="domain" description="Dynein heavy chain AAA lid" evidence="24">
    <location>
        <begin position="4024"/>
        <end position="4160"/>
    </location>
</feature>
<dbReference type="Gene3D" id="1.10.287.2620">
    <property type="match status" value="1"/>
</dbReference>
<feature type="coiled-coil region" evidence="14">
    <location>
        <begin position="3259"/>
        <end position="3307"/>
    </location>
</feature>
<dbReference type="InterPro" id="IPR041466">
    <property type="entry name" value="Dynein_AAA5_ext"/>
</dbReference>
<dbReference type="Gene3D" id="1.20.1270.280">
    <property type="match status" value="1"/>
</dbReference>
<feature type="domain" description="Dynein heavy chain coiled coil stalk" evidence="19">
    <location>
        <begin position="3045"/>
        <end position="3387"/>
    </location>
</feature>
<dbReference type="FunFam" id="1.10.8.1220:FF:000001">
    <property type="entry name" value="Dynein axonemal heavy chain 5"/>
    <property type="match status" value="1"/>
</dbReference>
<dbReference type="Gene3D" id="1.20.140.100">
    <property type="entry name" value="Dynein heavy chain, N-terminal domain 2"/>
    <property type="match status" value="1"/>
</dbReference>
<evidence type="ECO:0000259" key="18">
    <source>
        <dbReference type="Pfam" id="PF12774"/>
    </source>
</evidence>
<evidence type="ECO:0000256" key="14">
    <source>
        <dbReference type="SAM" id="Coils"/>
    </source>
</evidence>
<dbReference type="GO" id="GO:0051959">
    <property type="term" value="F:dynein light intermediate chain binding"/>
    <property type="evidence" value="ECO:0000318"/>
    <property type="project" value="GO_Central"/>
</dbReference>
<evidence type="ECO:0000259" key="16">
    <source>
        <dbReference type="Pfam" id="PF08385"/>
    </source>
</evidence>
<dbReference type="OMA" id="QRENMAG"/>
<dbReference type="STRING" id="81824.A9V1B2"/>
<dbReference type="FunFam" id="1.20.58.1120:FF:000015">
    <property type="entry name" value="Dynein heavy chain, putative"/>
    <property type="match status" value="1"/>
</dbReference>
<dbReference type="Gene3D" id="3.20.180.20">
    <property type="entry name" value="Dynein heavy chain, N-terminal domain 2"/>
    <property type="match status" value="1"/>
</dbReference>
<dbReference type="FunCoup" id="A9V1B2">
    <property type="interactions" value="66"/>
</dbReference>
<dbReference type="GO" id="GO:0045505">
    <property type="term" value="F:dynein intermediate chain binding"/>
    <property type="evidence" value="ECO:0000318"/>
    <property type="project" value="GO_Central"/>
</dbReference>
<evidence type="ECO:0000259" key="26">
    <source>
        <dbReference type="Pfam" id="PF25007"/>
    </source>
</evidence>
<proteinExistence type="inferred from homology"/>
<dbReference type="PANTHER" id="PTHR45703">
    <property type="entry name" value="DYNEIN HEAVY CHAIN"/>
    <property type="match status" value="1"/>
</dbReference>
<evidence type="ECO:0000259" key="19">
    <source>
        <dbReference type="Pfam" id="PF12777"/>
    </source>
</evidence>
<dbReference type="FunFam" id="1.20.920.30:FF:000003">
    <property type="entry name" value="Dynein axonemal heavy chain 17"/>
    <property type="match status" value="1"/>
</dbReference>
<evidence type="ECO:0000256" key="6">
    <source>
        <dbReference type="ARBA" id="ARBA00022741"/>
    </source>
</evidence>
<evidence type="ECO:0000256" key="7">
    <source>
        <dbReference type="ARBA" id="ARBA00022840"/>
    </source>
</evidence>
<keyword evidence="11" id="KW-0505">Motor protein</keyword>
<dbReference type="Gene3D" id="6.10.140.1060">
    <property type="match status" value="1"/>
</dbReference>
<dbReference type="eggNOG" id="KOG3595">
    <property type="taxonomic scope" value="Eukaryota"/>
</dbReference>
<dbReference type="InterPro" id="IPR026983">
    <property type="entry name" value="DHC"/>
</dbReference>
<dbReference type="FunFam" id="3.10.490.20:FF:000002">
    <property type="entry name" value="Dynein axonemal heavy chain 17"/>
    <property type="match status" value="1"/>
</dbReference>
<keyword evidence="28" id="KW-1185">Reference proteome</keyword>
<dbReference type="GO" id="GO:0060294">
    <property type="term" value="P:cilium movement involved in cell motility"/>
    <property type="evidence" value="ECO:0000318"/>
    <property type="project" value="GO_Central"/>
</dbReference>
<feature type="coiled-coil region" evidence="14">
    <location>
        <begin position="3575"/>
        <end position="3651"/>
    </location>
</feature>
<evidence type="ECO:0000259" key="24">
    <source>
        <dbReference type="Pfam" id="PF18198"/>
    </source>
</evidence>
<keyword evidence="6" id="KW-0547">Nucleotide-binding</keyword>
<dbReference type="InterPro" id="IPR024317">
    <property type="entry name" value="Dynein_heavy_chain_D4_dom"/>
</dbReference>
<dbReference type="Pfam" id="PF08385">
    <property type="entry name" value="DHC_N1"/>
    <property type="match status" value="1"/>
</dbReference>
<evidence type="ECO:0000256" key="5">
    <source>
        <dbReference type="ARBA" id="ARBA00022737"/>
    </source>
</evidence>
<dbReference type="InterPro" id="IPR043157">
    <property type="entry name" value="Dynein_AAA1S"/>
</dbReference>
<dbReference type="InterPro" id="IPR042222">
    <property type="entry name" value="Dynein_2_N"/>
</dbReference>
<dbReference type="InterPro" id="IPR041228">
    <property type="entry name" value="Dynein_C"/>
</dbReference>
<dbReference type="InterPro" id="IPR056759">
    <property type="entry name" value="DYH2-5-8_CC"/>
</dbReference>
<dbReference type="InterPro" id="IPR042228">
    <property type="entry name" value="Dynein_linker_3"/>
</dbReference>
<dbReference type="Gene3D" id="1.10.8.710">
    <property type="match status" value="1"/>
</dbReference>
<keyword evidence="3" id="KW-0963">Cytoplasm</keyword>
<feature type="domain" description="Dynein heavy chain 3 AAA+ lid" evidence="23">
    <location>
        <begin position="2631"/>
        <end position="2726"/>
    </location>
</feature>
<evidence type="ECO:0000259" key="17">
    <source>
        <dbReference type="Pfam" id="PF08393"/>
    </source>
</evidence>
<feature type="domain" description="Dynein heavy chain AAA 5 extension" evidence="22">
    <location>
        <begin position="2297"/>
        <end position="2414"/>
    </location>
</feature>
<keyword evidence="12" id="KW-0206">Cytoskeleton</keyword>
<dbReference type="RefSeq" id="XP_001746389.1">
    <property type="nucleotide sequence ID" value="XM_001746337.1"/>
</dbReference>
<dbReference type="Gene3D" id="1.10.472.130">
    <property type="match status" value="1"/>
</dbReference>
<feature type="domain" description="Dynein heavy chain AAA module D4" evidence="20">
    <location>
        <begin position="2773"/>
        <end position="3032"/>
    </location>
</feature>
<dbReference type="Gene3D" id="1.20.920.20">
    <property type="match status" value="1"/>
</dbReference>
<feature type="domain" description="Dynein heavy chain linker" evidence="17">
    <location>
        <begin position="1276"/>
        <end position="1678"/>
    </location>
</feature>
<evidence type="ECO:0000256" key="10">
    <source>
        <dbReference type="ARBA" id="ARBA00023069"/>
    </source>
</evidence>
<evidence type="ECO:0000256" key="1">
    <source>
        <dbReference type="ARBA" id="ARBA00004430"/>
    </source>
</evidence>
<keyword evidence="13" id="KW-0966">Cell projection</keyword>
<dbReference type="GO" id="GO:0008569">
    <property type="term" value="F:minus-end-directed microtubule motor activity"/>
    <property type="evidence" value="ECO:0000318"/>
    <property type="project" value="GO_Central"/>
</dbReference>
<dbReference type="InterPro" id="IPR043160">
    <property type="entry name" value="Dynein_C_barrel"/>
</dbReference>
<gene>
    <name evidence="27" type="primary">ODA-DHCb</name>
    <name evidence="27" type="ORF">MONBRDRAFT_8849</name>
</gene>